<evidence type="ECO:0000259" key="1">
    <source>
        <dbReference type="Pfam" id="PF09152"/>
    </source>
</evidence>
<dbReference type="Pfam" id="PF09152">
    <property type="entry name" value="DUF1937"/>
    <property type="match status" value="1"/>
</dbReference>
<name>A0ABT3H427_9RHOB</name>
<protein>
    <submittedName>
        <fullName evidence="2">DUF1937 family protein</fullName>
    </submittedName>
</protein>
<dbReference type="SUPFAM" id="SSF52309">
    <property type="entry name" value="N-(deoxy)ribosyltransferase-like"/>
    <property type="match status" value="1"/>
</dbReference>
<proteinExistence type="predicted"/>
<keyword evidence="3" id="KW-1185">Reference proteome</keyword>
<organism evidence="2 3">
    <name type="scientific">Pararhodobacter zhoushanensis</name>
    <dbReference type="NCBI Taxonomy" id="2479545"/>
    <lineage>
        <taxon>Bacteria</taxon>
        <taxon>Pseudomonadati</taxon>
        <taxon>Pseudomonadota</taxon>
        <taxon>Alphaproteobacteria</taxon>
        <taxon>Rhodobacterales</taxon>
        <taxon>Paracoccaceae</taxon>
        <taxon>Pararhodobacter</taxon>
    </lineage>
</organism>
<evidence type="ECO:0000313" key="2">
    <source>
        <dbReference type="EMBL" id="MCW1934553.1"/>
    </source>
</evidence>
<reference evidence="2 3" key="1">
    <citation type="submission" date="2022-10" db="EMBL/GenBank/DDBJ databases">
        <title>Pararhodobacter sp. nov., isolated from marine algae.</title>
        <authorList>
            <person name="Choi B.J."/>
            <person name="Kim J.M."/>
            <person name="Lee J.K."/>
            <person name="Choi D.G."/>
            <person name="Jeon C.O."/>
        </authorList>
    </citation>
    <scope>NUCLEOTIDE SEQUENCE [LARGE SCALE GENOMIC DNA]</scope>
    <source>
        <strain evidence="2 3">ZQ420</strain>
    </source>
</reference>
<feature type="domain" description="DUF1937" evidence="1">
    <location>
        <begin position="29"/>
        <end position="148"/>
    </location>
</feature>
<dbReference type="Gene3D" id="3.40.50.10400">
    <property type="entry name" value="Hypothetical protein PA1492"/>
    <property type="match status" value="1"/>
</dbReference>
<gene>
    <name evidence="2" type="ORF">OKW52_20420</name>
</gene>
<sequence length="173" mass="18621">MNGFDDLRGSLLVHWGQSSRDVAHRASGLVYLATPYTKRAAPGGVFDWAAAESAARDAAECANVLSLLARTAVSPVVMAHQMIAAGRGKPWQRIVEAHALDADFWSDWCGPMLWACRFVYVPNLPGWRECDGVARAIAQAHDAGKVILIEARQRPTISDPRAAQSADGKGGRA</sequence>
<dbReference type="RefSeq" id="WP_264507337.1">
    <property type="nucleotide sequence ID" value="NZ_JAPDFL010000001.1"/>
</dbReference>
<dbReference type="InterPro" id="IPR015235">
    <property type="entry name" value="DUF1937"/>
</dbReference>
<comment type="caution">
    <text evidence="2">The sequence shown here is derived from an EMBL/GenBank/DDBJ whole genome shotgun (WGS) entry which is preliminary data.</text>
</comment>
<dbReference type="EMBL" id="JAPDFL010000001">
    <property type="protein sequence ID" value="MCW1934553.1"/>
    <property type="molecule type" value="Genomic_DNA"/>
</dbReference>
<dbReference type="Proteomes" id="UP001208938">
    <property type="component" value="Unassembled WGS sequence"/>
</dbReference>
<evidence type="ECO:0000313" key="3">
    <source>
        <dbReference type="Proteomes" id="UP001208938"/>
    </source>
</evidence>
<accession>A0ABT3H427</accession>